<comment type="subcellular location">
    <subcellularLocation>
        <location evidence="1">Membrane</location>
        <topology evidence="1">Multi-pass membrane protein</topology>
    </subcellularLocation>
</comment>
<feature type="transmembrane region" description="Helical" evidence="7">
    <location>
        <begin position="138"/>
        <end position="161"/>
    </location>
</feature>
<keyword evidence="2" id="KW-0813">Transport</keyword>
<dbReference type="AlphaFoldDB" id="A0AAD9AQF9"/>
<evidence type="ECO:0000256" key="7">
    <source>
        <dbReference type="SAM" id="Phobius"/>
    </source>
</evidence>
<evidence type="ECO:0000313" key="9">
    <source>
        <dbReference type="EMBL" id="KAK1851619.1"/>
    </source>
</evidence>
<sequence length="516" mass="56611">MSTLNSKNGTRSRRASTSGGEAAEASVLGDFTPEEQKRIMRRVDIRVVAAVGLLYCFSVIDRSNLPSAAVAGMTEDLGLIGNRYSIISLVFFTTYTTFQPISIILARIIGPRAYFTGVTMICGFVVIGMAFLKHWGQMVALRVVLGALDSGFFPTCVYLLSTWYTRYEVGKRYSAFYIVVCLATAFSGILAFGFTKLEGKAGLRGWSWIFLMEGIITCCLGVLCYFVLVGFPDTKKRTWGFLSQQEIAWVVSRVQEDRGDAKLPALSVKGFLRGGADVKVWAFALIYFNQALVNFGALLTLSFFLPIILKENMGFSTGKAQIMIAPPYVLGAILMWISGWLGDHFMVRGPIIIGDMVVAIVGTALVGFHNDVAVRYTGVFLLTAGSFCSIPVVMAYQANNIRGQWKRAFSSGLVVAFGGVGGIAGSLIFRQDKPRYLPGLSTCMGCAVLNIIIILGLSAYFYYWNAKAERGEVELEASEASTIHSPHFDRQFESNLLLFSSRKLMPPISDTLTDLF</sequence>
<dbReference type="FunFam" id="1.20.1250.20:FF:000013">
    <property type="entry name" value="MFS general substrate transporter"/>
    <property type="match status" value="1"/>
</dbReference>
<evidence type="ECO:0000256" key="5">
    <source>
        <dbReference type="ARBA" id="ARBA00023136"/>
    </source>
</evidence>
<dbReference type="InterPro" id="IPR011701">
    <property type="entry name" value="MFS"/>
</dbReference>
<reference evidence="9" key="1">
    <citation type="submission" date="2023-01" db="EMBL/GenBank/DDBJ databases">
        <title>Colletotrichum chrysophilum M932 genome sequence.</title>
        <authorList>
            <person name="Baroncelli R."/>
        </authorList>
    </citation>
    <scope>NUCLEOTIDE SEQUENCE</scope>
    <source>
        <strain evidence="9">M932</strain>
    </source>
</reference>
<feature type="transmembrane region" description="Helical" evidence="7">
    <location>
        <begin position="320"/>
        <end position="342"/>
    </location>
</feature>
<evidence type="ECO:0000256" key="4">
    <source>
        <dbReference type="ARBA" id="ARBA00022989"/>
    </source>
</evidence>
<gene>
    <name evidence="9" type="ORF">CCHR01_05721</name>
</gene>
<dbReference type="Pfam" id="PF07690">
    <property type="entry name" value="MFS_1"/>
    <property type="match status" value="1"/>
</dbReference>
<evidence type="ECO:0000259" key="8">
    <source>
        <dbReference type="PROSITE" id="PS50850"/>
    </source>
</evidence>
<accession>A0AAD9AQF9</accession>
<evidence type="ECO:0000256" key="3">
    <source>
        <dbReference type="ARBA" id="ARBA00022692"/>
    </source>
</evidence>
<protein>
    <submittedName>
        <fullName evidence="9">High-affinity nicotinic acid transporter 2</fullName>
    </submittedName>
</protein>
<dbReference type="Gene3D" id="1.20.1250.20">
    <property type="entry name" value="MFS general substrate transporter like domains"/>
    <property type="match status" value="2"/>
</dbReference>
<feature type="transmembrane region" description="Helical" evidence="7">
    <location>
        <begin position="349"/>
        <end position="368"/>
    </location>
</feature>
<evidence type="ECO:0000313" key="10">
    <source>
        <dbReference type="Proteomes" id="UP001243330"/>
    </source>
</evidence>
<feature type="transmembrane region" description="Helical" evidence="7">
    <location>
        <begin position="436"/>
        <end position="463"/>
    </location>
</feature>
<feature type="transmembrane region" description="Helical" evidence="7">
    <location>
        <begin position="280"/>
        <end position="308"/>
    </location>
</feature>
<feature type="transmembrane region" description="Helical" evidence="7">
    <location>
        <begin position="408"/>
        <end position="430"/>
    </location>
</feature>
<keyword evidence="4 7" id="KW-1133">Transmembrane helix</keyword>
<dbReference type="InterPro" id="IPR036259">
    <property type="entry name" value="MFS_trans_sf"/>
</dbReference>
<comment type="caution">
    <text evidence="9">The sequence shown here is derived from an EMBL/GenBank/DDBJ whole genome shotgun (WGS) entry which is preliminary data.</text>
</comment>
<dbReference type="GO" id="GO:0022857">
    <property type="term" value="F:transmembrane transporter activity"/>
    <property type="evidence" value="ECO:0007669"/>
    <property type="project" value="InterPro"/>
</dbReference>
<feature type="region of interest" description="Disordered" evidence="6">
    <location>
        <begin position="1"/>
        <end position="25"/>
    </location>
</feature>
<dbReference type="PANTHER" id="PTHR43791">
    <property type="entry name" value="PERMEASE-RELATED"/>
    <property type="match status" value="1"/>
</dbReference>
<dbReference type="Proteomes" id="UP001243330">
    <property type="component" value="Unassembled WGS sequence"/>
</dbReference>
<proteinExistence type="predicted"/>
<feature type="transmembrane region" description="Helical" evidence="7">
    <location>
        <begin position="113"/>
        <end position="132"/>
    </location>
</feature>
<keyword evidence="10" id="KW-1185">Reference proteome</keyword>
<organism evidence="9 10">
    <name type="scientific">Colletotrichum chrysophilum</name>
    <dbReference type="NCBI Taxonomy" id="1836956"/>
    <lineage>
        <taxon>Eukaryota</taxon>
        <taxon>Fungi</taxon>
        <taxon>Dikarya</taxon>
        <taxon>Ascomycota</taxon>
        <taxon>Pezizomycotina</taxon>
        <taxon>Sordariomycetes</taxon>
        <taxon>Hypocreomycetidae</taxon>
        <taxon>Glomerellales</taxon>
        <taxon>Glomerellaceae</taxon>
        <taxon>Colletotrichum</taxon>
        <taxon>Colletotrichum gloeosporioides species complex</taxon>
    </lineage>
</organism>
<feature type="domain" description="Major facilitator superfamily (MFS) profile" evidence="8">
    <location>
        <begin position="47"/>
        <end position="468"/>
    </location>
</feature>
<dbReference type="InterPro" id="IPR020846">
    <property type="entry name" value="MFS_dom"/>
</dbReference>
<feature type="transmembrane region" description="Helical" evidence="7">
    <location>
        <begin position="374"/>
        <end position="396"/>
    </location>
</feature>
<feature type="transmembrane region" description="Helical" evidence="7">
    <location>
        <begin position="173"/>
        <end position="194"/>
    </location>
</feature>
<evidence type="ECO:0000256" key="1">
    <source>
        <dbReference type="ARBA" id="ARBA00004141"/>
    </source>
</evidence>
<feature type="transmembrane region" description="Helical" evidence="7">
    <location>
        <begin position="43"/>
        <end position="60"/>
    </location>
</feature>
<dbReference type="PROSITE" id="PS50850">
    <property type="entry name" value="MFS"/>
    <property type="match status" value="1"/>
</dbReference>
<evidence type="ECO:0000256" key="6">
    <source>
        <dbReference type="SAM" id="MobiDB-lite"/>
    </source>
</evidence>
<dbReference type="EMBL" id="JAQOWY010000092">
    <property type="protein sequence ID" value="KAK1851619.1"/>
    <property type="molecule type" value="Genomic_DNA"/>
</dbReference>
<keyword evidence="5 7" id="KW-0472">Membrane</keyword>
<feature type="transmembrane region" description="Helical" evidence="7">
    <location>
        <begin position="206"/>
        <end position="228"/>
    </location>
</feature>
<dbReference type="GO" id="GO:0016020">
    <property type="term" value="C:membrane"/>
    <property type="evidence" value="ECO:0007669"/>
    <property type="project" value="UniProtKB-SubCell"/>
</dbReference>
<keyword evidence="3 7" id="KW-0812">Transmembrane</keyword>
<feature type="compositionally biased region" description="Low complexity" evidence="6">
    <location>
        <begin position="15"/>
        <end position="25"/>
    </location>
</feature>
<dbReference type="PANTHER" id="PTHR43791:SF47">
    <property type="entry name" value="MAJOR FACILITATOR SUPERFAMILY (MFS) PROFILE DOMAIN-CONTAINING PROTEIN-RELATED"/>
    <property type="match status" value="1"/>
</dbReference>
<name>A0AAD9AQF9_9PEZI</name>
<dbReference type="SUPFAM" id="SSF103473">
    <property type="entry name" value="MFS general substrate transporter"/>
    <property type="match status" value="1"/>
</dbReference>
<feature type="transmembrane region" description="Helical" evidence="7">
    <location>
        <begin position="84"/>
        <end position="106"/>
    </location>
</feature>
<evidence type="ECO:0000256" key="2">
    <source>
        <dbReference type="ARBA" id="ARBA00022448"/>
    </source>
</evidence>